<organism evidence="2 3">
    <name type="scientific">Amnibacterium soli</name>
    <dbReference type="NCBI Taxonomy" id="1282736"/>
    <lineage>
        <taxon>Bacteria</taxon>
        <taxon>Bacillati</taxon>
        <taxon>Actinomycetota</taxon>
        <taxon>Actinomycetes</taxon>
        <taxon>Micrococcales</taxon>
        <taxon>Microbacteriaceae</taxon>
        <taxon>Amnibacterium</taxon>
    </lineage>
</organism>
<protein>
    <recommendedName>
        <fullName evidence="4">DUF308 domain-containing protein</fullName>
    </recommendedName>
</protein>
<comment type="caution">
    <text evidence="2">The sequence shown here is derived from an EMBL/GenBank/DDBJ whole genome shotgun (WGS) entry which is preliminary data.</text>
</comment>
<feature type="transmembrane region" description="Helical" evidence="1">
    <location>
        <begin position="157"/>
        <end position="180"/>
    </location>
</feature>
<keyword evidence="1" id="KW-0812">Transmembrane</keyword>
<gene>
    <name evidence="2" type="ORF">GCM10025783_20140</name>
</gene>
<keyword evidence="1" id="KW-0472">Membrane</keyword>
<dbReference type="RefSeq" id="WP_345481026.1">
    <property type="nucleotide sequence ID" value="NZ_BAABLP010000004.1"/>
</dbReference>
<feature type="transmembrane region" description="Helical" evidence="1">
    <location>
        <begin position="134"/>
        <end position="151"/>
    </location>
</feature>
<feature type="transmembrane region" description="Helical" evidence="1">
    <location>
        <begin position="101"/>
        <end position="122"/>
    </location>
</feature>
<reference evidence="3" key="1">
    <citation type="journal article" date="2019" name="Int. J. Syst. Evol. Microbiol.">
        <title>The Global Catalogue of Microorganisms (GCM) 10K type strain sequencing project: providing services to taxonomists for standard genome sequencing and annotation.</title>
        <authorList>
            <consortium name="The Broad Institute Genomics Platform"/>
            <consortium name="The Broad Institute Genome Sequencing Center for Infectious Disease"/>
            <person name="Wu L."/>
            <person name="Ma J."/>
        </authorList>
    </citation>
    <scope>NUCLEOTIDE SEQUENCE [LARGE SCALE GENOMIC DNA]</scope>
    <source>
        <strain evidence="3">JCM 19015</strain>
    </source>
</reference>
<feature type="transmembrane region" description="Helical" evidence="1">
    <location>
        <begin position="12"/>
        <end position="36"/>
    </location>
</feature>
<dbReference type="Proteomes" id="UP001500121">
    <property type="component" value="Unassembled WGS sequence"/>
</dbReference>
<sequence length="187" mass="19025">MSTTTRPARFPVSTPLAVAVRAIVAAGLAIVVTFALDHGDPARFGLLVLGGYLIVQAVVLAVCAPGLAWSRVGRALVLVRALVSLVGGVIALTGVDGGIDVLRPLEALVFLLLGALEIVGGLRRSERADLAGDAVVVGGLQALVGVLLIILNSDPLFAVGVLAAWGAIVAVYLGISAANLRRRAVRA</sequence>
<keyword evidence="3" id="KW-1185">Reference proteome</keyword>
<evidence type="ECO:0000256" key="1">
    <source>
        <dbReference type="SAM" id="Phobius"/>
    </source>
</evidence>
<feature type="transmembrane region" description="Helical" evidence="1">
    <location>
        <begin position="75"/>
        <end position="95"/>
    </location>
</feature>
<name>A0ABP8Z6R3_9MICO</name>
<evidence type="ECO:0000313" key="3">
    <source>
        <dbReference type="Proteomes" id="UP001500121"/>
    </source>
</evidence>
<dbReference type="EMBL" id="BAABLP010000004">
    <property type="protein sequence ID" value="GAA4747966.1"/>
    <property type="molecule type" value="Genomic_DNA"/>
</dbReference>
<feature type="transmembrane region" description="Helical" evidence="1">
    <location>
        <begin position="42"/>
        <end position="63"/>
    </location>
</feature>
<evidence type="ECO:0000313" key="2">
    <source>
        <dbReference type="EMBL" id="GAA4747966.1"/>
    </source>
</evidence>
<keyword evidence="1" id="KW-1133">Transmembrane helix</keyword>
<accession>A0ABP8Z6R3</accession>
<evidence type="ECO:0008006" key="4">
    <source>
        <dbReference type="Google" id="ProtNLM"/>
    </source>
</evidence>
<proteinExistence type="predicted"/>